<gene>
    <name evidence="1" type="ORF">ABIE04_000142</name>
</gene>
<name>A0ABV2PSS1_9GAMM</name>
<reference evidence="1 2" key="1">
    <citation type="submission" date="2024-06" db="EMBL/GenBank/DDBJ databases">
        <title>Sorghum-associated microbial communities from plants grown in Nebraska, USA.</title>
        <authorList>
            <person name="Schachtman D."/>
        </authorList>
    </citation>
    <scope>NUCLEOTIDE SEQUENCE [LARGE SCALE GENOMIC DNA]</scope>
    <source>
        <strain evidence="1 2">1757</strain>
    </source>
</reference>
<evidence type="ECO:0000313" key="1">
    <source>
        <dbReference type="EMBL" id="MET4567815.1"/>
    </source>
</evidence>
<dbReference type="Gene3D" id="2.40.50.140">
    <property type="entry name" value="Nucleic acid-binding proteins"/>
    <property type="match status" value="1"/>
</dbReference>
<dbReference type="Proteomes" id="UP001549251">
    <property type="component" value="Unassembled WGS sequence"/>
</dbReference>
<dbReference type="InterPro" id="IPR012340">
    <property type="entry name" value="NA-bd_OB-fold"/>
</dbReference>
<accession>A0ABV2PSS1</accession>
<keyword evidence="2" id="KW-1185">Reference proteome</keyword>
<sequence>MKINVLNKAVEPFESTWEGVTRQRIKQWAVLEIDGLPTAFQLTLDPGKQLAPGEYTLAPESFAVTNGRLTMSRAVLVPLPQINKPQQVPQASK</sequence>
<proteinExistence type="predicted"/>
<evidence type="ECO:0008006" key="3">
    <source>
        <dbReference type="Google" id="ProtNLM"/>
    </source>
</evidence>
<dbReference type="RefSeq" id="WP_354546685.1">
    <property type="nucleotide sequence ID" value="NZ_JBEPSD010000001.1"/>
</dbReference>
<dbReference type="EMBL" id="JBEPSD010000001">
    <property type="protein sequence ID" value="MET4567815.1"/>
    <property type="molecule type" value="Genomic_DNA"/>
</dbReference>
<protein>
    <recommendedName>
        <fullName evidence="3">Single-stranded DNA-binding protein</fullName>
    </recommendedName>
</protein>
<comment type="caution">
    <text evidence="1">The sequence shown here is derived from an EMBL/GenBank/DDBJ whole genome shotgun (WGS) entry which is preliminary data.</text>
</comment>
<evidence type="ECO:0000313" key="2">
    <source>
        <dbReference type="Proteomes" id="UP001549251"/>
    </source>
</evidence>
<organism evidence="1 2">
    <name type="scientific">Rhodanobacter soli</name>
    <dbReference type="NCBI Taxonomy" id="590609"/>
    <lineage>
        <taxon>Bacteria</taxon>
        <taxon>Pseudomonadati</taxon>
        <taxon>Pseudomonadota</taxon>
        <taxon>Gammaproteobacteria</taxon>
        <taxon>Lysobacterales</taxon>
        <taxon>Rhodanobacteraceae</taxon>
        <taxon>Rhodanobacter</taxon>
    </lineage>
</organism>